<reference evidence="1" key="1">
    <citation type="submission" date="2018-06" db="EMBL/GenBank/DDBJ databases">
        <authorList>
            <person name="Zhirakovskaya E."/>
        </authorList>
    </citation>
    <scope>NUCLEOTIDE SEQUENCE</scope>
</reference>
<sequence>MFFVRLFLVLIVFTSKCLAVEIDNSFEYMIINSTSDRELTNRNSFETGLNLSSITRFSDDFIAVAKVYYKTDIIYDTSERWDYKLNKVNQTTFREVYLSYSTDNYNLKFGRQIIAWGRADSYNPTDVITPKDYTYLDDKLPGLKLGADALKLQYYFENDNSIYFIAALKEKNNFLPGRDTSTPIITKGDQNFEFGIKLDHIGSSFDGALSFYKGYDLNSKFVVDNNKVILQRPFYTMYGADFVFPIDDFGVRGEIAYINYENNESNLTSPFDNFSSSLGMEFTVFNDSMLSFQWLHKSNINFTSLNDSGALTELELLNRVFYDQLDKNYDRISMNFRISWLYSTIELDLGAIKSFNNDSYGFHGNFNYDFEKNWNIAFALDYFDGKSGSYFNYFNENNLFLILLRYKI</sequence>
<organism evidence="1">
    <name type="scientific">hydrothermal vent metagenome</name>
    <dbReference type="NCBI Taxonomy" id="652676"/>
    <lineage>
        <taxon>unclassified sequences</taxon>
        <taxon>metagenomes</taxon>
        <taxon>ecological metagenomes</taxon>
    </lineage>
</organism>
<protein>
    <submittedName>
        <fullName evidence="1">Uncharacterized protein</fullName>
    </submittedName>
</protein>
<gene>
    <name evidence="1" type="ORF">MNBD_GAMMA22-48</name>
</gene>
<name>A0A3B1ARL2_9ZZZZ</name>
<evidence type="ECO:0000313" key="1">
    <source>
        <dbReference type="EMBL" id="VAW95366.1"/>
    </source>
</evidence>
<dbReference type="EMBL" id="UOFS01000022">
    <property type="protein sequence ID" value="VAW95366.1"/>
    <property type="molecule type" value="Genomic_DNA"/>
</dbReference>
<dbReference type="AlphaFoldDB" id="A0A3B1ARL2"/>
<accession>A0A3B1ARL2</accession>
<proteinExistence type="predicted"/>